<dbReference type="SUPFAM" id="SSF51735">
    <property type="entry name" value="NAD(P)-binding Rossmann-fold domains"/>
    <property type="match status" value="1"/>
</dbReference>
<reference evidence="4 5" key="1">
    <citation type="submission" date="2020-05" db="EMBL/GenBank/DDBJ databases">
        <title>Identification and distribution of gene clusters putatively required for synthesis of sphingolipid metabolism inhibitors in phylogenetically diverse species of the filamentous fungus Fusarium.</title>
        <authorList>
            <person name="Kim H.-S."/>
            <person name="Busman M."/>
            <person name="Brown D.W."/>
            <person name="Divon H."/>
            <person name="Uhlig S."/>
            <person name="Proctor R.H."/>
        </authorList>
    </citation>
    <scope>NUCLEOTIDE SEQUENCE [LARGE SCALE GENOMIC DNA]</scope>
    <source>
        <strain evidence="4 5">NRRL 25311</strain>
    </source>
</reference>
<dbReference type="PANTHER" id="PTHR42760">
    <property type="entry name" value="SHORT-CHAIN DEHYDROGENASES/REDUCTASES FAMILY MEMBER"/>
    <property type="match status" value="1"/>
</dbReference>
<name>A0A8H5XFW6_9HYPO</name>
<organism evidence="4 5">
    <name type="scientific">Fusarium denticulatum</name>
    <dbReference type="NCBI Taxonomy" id="48507"/>
    <lineage>
        <taxon>Eukaryota</taxon>
        <taxon>Fungi</taxon>
        <taxon>Dikarya</taxon>
        <taxon>Ascomycota</taxon>
        <taxon>Pezizomycotina</taxon>
        <taxon>Sordariomycetes</taxon>
        <taxon>Hypocreomycetidae</taxon>
        <taxon>Hypocreales</taxon>
        <taxon>Nectriaceae</taxon>
        <taxon>Fusarium</taxon>
        <taxon>Fusarium fujikuroi species complex</taxon>
    </lineage>
</organism>
<dbReference type="FunFam" id="3.40.50.720:FF:000084">
    <property type="entry name" value="Short-chain dehydrogenase reductase"/>
    <property type="match status" value="1"/>
</dbReference>
<dbReference type="GO" id="GO:0048038">
    <property type="term" value="F:quinone binding"/>
    <property type="evidence" value="ECO:0007669"/>
    <property type="project" value="TreeGrafter"/>
</dbReference>
<keyword evidence="2" id="KW-0521">NADP</keyword>
<dbReference type="InterPro" id="IPR002347">
    <property type="entry name" value="SDR_fam"/>
</dbReference>
<dbReference type="Proteomes" id="UP000562682">
    <property type="component" value="Unassembled WGS sequence"/>
</dbReference>
<dbReference type="PRINTS" id="PR00080">
    <property type="entry name" value="SDRFAMILY"/>
</dbReference>
<keyword evidence="3" id="KW-0539">Nucleus</keyword>
<evidence type="ECO:0000313" key="5">
    <source>
        <dbReference type="Proteomes" id="UP000562682"/>
    </source>
</evidence>
<evidence type="ECO:0000256" key="1">
    <source>
        <dbReference type="ARBA" id="ARBA00006484"/>
    </source>
</evidence>
<dbReference type="CDD" id="cd05233">
    <property type="entry name" value="SDR_c"/>
    <property type="match status" value="1"/>
</dbReference>
<evidence type="ECO:0000313" key="4">
    <source>
        <dbReference type="EMBL" id="KAF5692883.1"/>
    </source>
</evidence>
<dbReference type="Pfam" id="PF11951">
    <property type="entry name" value="Fungal_trans_2"/>
    <property type="match status" value="1"/>
</dbReference>
<dbReference type="GO" id="GO:0006633">
    <property type="term" value="P:fatty acid biosynthetic process"/>
    <property type="evidence" value="ECO:0007669"/>
    <property type="project" value="TreeGrafter"/>
</dbReference>
<proteinExistence type="inferred from homology"/>
<comment type="caution">
    <text evidence="4">The sequence shown here is derived from an EMBL/GenBank/DDBJ whole genome shotgun (WGS) entry which is preliminary data.</text>
</comment>
<evidence type="ECO:0000256" key="3">
    <source>
        <dbReference type="ARBA" id="ARBA00023242"/>
    </source>
</evidence>
<sequence length="613" mass="66978">MAIDSLSLEGKIAIVTGSGRENGIGAAIAITLARHGAAVTIHYVSDSVTERAHAITERIRADGGKAAVVQSSIDTPEGAQYLVNETLRGFNTDHIDILINNTGVPLFGETMAVTTTQLTEVLDVNVKGTIFVTQAVVPLIAPGGRIVNISSIASKLGDSYIPVYGASKAALDSLTWSWAKERDQWGRSKGITVNAVAPGPVLTDAIPAAIADAFQRPSIEMTRAANRAGTAKDIADAVLLLVSEKARWITGQYISLFYDILKQLCKVSHAMQLVLARLEIDPERTGAWASQESASSLTHYNASIEILRNQLGGAQLMAHEAIIGVVVNLACYDMFTNNLTRWKTHMLGLQKMIEYRGGINTLSSQYLQVTTIWMNLTGSMILDQPPHLTLYQADLDEETLDSVQKSQRDTELLLQLLLKLSNLASGKSELELSEISALLQELQAAVYSTLTMPRYHNSDTLQHSLAPCLLTYEIFRLAVLLYLSGPVTFLAVIGTLTDVGQDRQGLILQLQRLMKVQGLRWNGLVDTLRSMAWVDIVWSAGLDKLHVDLALMAGFKRRAECGQSILPLGSLQMTWLLRFALDFTPARLRPAPPICSQETQIHLNGRDFLPEKS</sequence>
<comment type="similarity">
    <text evidence="1">Belongs to the short-chain dehydrogenases/reductases (SDR) family.</text>
</comment>
<accession>A0A8H5XFW6</accession>
<dbReference type="PRINTS" id="PR00081">
    <property type="entry name" value="GDHRDH"/>
</dbReference>
<dbReference type="Gene3D" id="3.40.50.720">
    <property type="entry name" value="NAD(P)-binding Rossmann-like Domain"/>
    <property type="match status" value="1"/>
</dbReference>
<gene>
    <name evidence="4" type="ORF">FDENT_2523</name>
</gene>
<dbReference type="AlphaFoldDB" id="A0A8H5XFW6"/>
<protein>
    <submittedName>
        <fullName evidence="4">3-oxoacyl-reductase</fullName>
    </submittedName>
</protein>
<dbReference type="InterPro" id="IPR021858">
    <property type="entry name" value="Fun_TF"/>
</dbReference>
<dbReference type="PROSITE" id="PS00061">
    <property type="entry name" value="ADH_SHORT"/>
    <property type="match status" value="1"/>
</dbReference>
<keyword evidence="5" id="KW-1185">Reference proteome</keyword>
<dbReference type="InterPro" id="IPR036291">
    <property type="entry name" value="NAD(P)-bd_dom_sf"/>
</dbReference>
<evidence type="ECO:0000256" key="2">
    <source>
        <dbReference type="ARBA" id="ARBA00022857"/>
    </source>
</evidence>
<dbReference type="EMBL" id="JAAOAK010000056">
    <property type="protein sequence ID" value="KAF5692883.1"/>
    <property type="molecule type" value="Genomic_DNA"/>
</dbReference>
<dbReference type="GO" id="GO:0016616">
    <property type="term" value="F:oxidoreductase activity, acting on the CH-OH group of donors, NAD or NADP as acceptor"/>
    <property type="evidence" value="ECO:0007669"/>
    <property type="project" value="TreeGrafter"/>
</dbReference>
<dbReference type="Pfam" id="PF13561">
    <property type="entry name" value="adh_short_C2"/>
    <property type="match status" value="1"/>
</dbReference>
<dbReference type="PANTHER" id="PTHR42760:SF76">
    <property type="entry name" value="CHAIN OXIDOREDUCTASE_DEHYDROGENASE, PUTATIVE-RELATED"/>
    <property type="match status" value="1"/>
</dbReference>
<dbReference type="InterPro" id="IPR020904">
    <property type="entry name" value="Sc_DH/Rdtase_CS"/>
</dbReference>